<name>A0A7J3Z8I6_9CREN</name>
<evidence type="ECO:0000259" key="1">
    <source>
        <dbReference type="Pfam" id="PF13580"/>
    </source>
</evidence>
<dbReference type="SUPFAM" id="SSF53697">
    <property type="entry name" value="SIS domain"/>
    <property type="match status" value="1"/>
</dbReference>
<sequence length="69" mass="7816">MSEYDFIYVFGTGHSMMMALEMFYRAGGLVRVYPILDPSISGFNSALKSTMLERVSVYAEALLRSLQPR</sequence>
<dbReference type="EMBL" id="DRYQ01000094">
    <property type="protein sequence ID" value="HHQ51011.1"/>
    <property type="molecule type" value="Genomic_DNA"/>
</dbReference>
<dbReference type="InterPro" id="IPR001347">
    <property type="entry name" value="SIS_dom"/>
</dbReference>
<dbReference type="GO" id="GO:1901135">
    <property type="term" value="P:carbohydrate derivative metabolic process"/>
    <property type="evidence" value="ECO:0007669"/>
    <property type="project" value="InterPro"/>
</dbReference>
<gene>
    <name evidence="2" type="ORF">ENM66_06655</name>
</gene>
<dbReference type="Pfam" id="PF13580">
    <property type="entry name" value="SIS_2"/>
    <property type="match status" value="1"/>
</dbReference>
<dbReference type="InterPro" id="IPR046348">
    <property type="entry name" value="SIS_dom_sf"/>
</dbReference>
<dbReference type="Gene3D" id="3.40.50.10490">
    <property type="entry name" value="Glucose-6-phosphate isomerase like protein, domain 1"/>
    <property type="match status" value="1"/>
</dbReference>
<feature type="domain" description="SIS" evidence="1">
    <location>
        <begin position="6"/>
        <end position="66"/>
    </location>
</feature>
<accession>A0A7J3Z8I6</accession>
<comment type="caution">
    <text evidence="2">The sequence shown here is derived from an EMBL/GenBank/DDBJ whole genome shotgun (WGS) entry which is preliminary data.</text>
</comment>
<evidence type="ECO:0000313" key="2">
    <source>
        <dbReference type="EMBL" id="HHQ51011.1"/>
    </source>
</evidence>
<organism evidence="2">
    <name type="scientific">Ignisphaera aggregans</name>
    <dbReference type="NCBI Taxonomy" id="334771"/>
    <lineage>
        <taxon>Archaea</taxon>
        <taxon>Thermoproteota</taxon>
        <taxon>Thermoprotei</taxon>
        <taxon>Desulfurococcales</taxon>
        <taxon>Desulfurococcaceae</taxon>
        <taxon>Ignisphaera</taxon>
    </lineage>
</organism>
<dbReference type="AlphaFoldDB" id="A0A7J3Z8I6"/>
<protein>
    <submittedName>
        <fullName evidence="2">SIS domain-containing protein</fullName>
    </submittedName>
</protein>
<reference evidence="2" key="1">
    <citation type="journal article" date="2020" name="mSystems">
        <title>Genome- and Community-Level Interaction Insights into Carbon Utilization and Element Cycling Functions of Hydrothermarchaeota in Hydrothermal Sediment.</title>
        <authorList>
            <person name="Zhou Z."/>
            <person name="Liu Y."/>
            <person name="Xu W."/>
            <person name="Pan J."/>
            <person name="Luo Z.H."/>
            <person name="Li M."/>
        </authorList>
    </citation>
    <scope>NUCLEOTIDE SEQUENCE [LARGE SCALE GENOMIC DNA]</scope>
    <source>
        <strain evidence="2">SpSt-1105</strain>
    </source>
</reference>
<proteinExistence type="predicted"/>
<dbReference type="GO" id="GO:0097367">
    <property type="term" value="F:carbohydrate derivative binding"/>
    <property type="evidence" value="ECO:0007669"/>
    <property type="project" value="InterPro"/>
</dbReference>